<gene>
    <name evidence="9" type="ORF">C8D99_105128</name>
</gene>
<evidence type="ECO:0000256" key="6">
    <source>
        <dbReference type="RuleBase" id="RU003355"/>
    </source>
</evidence>
<dbReference type="RefSeq" id="WP_133957159.1">
    <property type="nucleotide sequence ID" value="NZ_SORI01000005.1"/>
</dbReference>
<keyword evidence="4 5" id="KW-0720">Serine protease</keyword>
<dbReference type="GO" id="GO:0006508">
    <property type="term" value="P:proteolysis"/>
    <property type="evidence" value="ECO:0007669"/>
    <property type="project" value="UniProtKB-KW"/>
</dbReference>
<dbReference type="SUPFAM" id="SSF52743">
    <property type="entry name" value="Subtilisin-like"/>
    <property type="match status" value="1"/>
</dbReference>
<feature type="active site" description="Charge relay system" evidence="5">
    <location>
        <position position="538"/>
    </location>
</feature>
<feature type="active site" description="Charge relay system" evidence="5">
    <location>
        <position position="166"/>
    </location>
</feature>
<keyword evidence="3 5" id="KW-0378">Hydrolase</keyword>
<protein>
    <submittedName>
        <fullName evidence="9">Subtilase family protein</fullName>
    </submittedName>
</protein>
<dbReference type="InterPro" id="IPR051048">
    <property type="entry name" value="Peptidase_S8/S53_subtilisin"/>
</dbReference>
<dbReference type="PROSITE" id="PS51892">
    <property type="entry name" value="SUBTILASE"/>
    <property type="match status" value="1"/>
</dbReference>
<accession>A0A4R8MD15</accession>
<dbReference type="InterPro" id="IPR022398">
    <property type="entry name" value="Peptidase_S8_His-AS"/>
</dbReference>
<evidence type="ECO:0000256" key="3">
    <source>
        <dbReference type="ARBA" id="ARBA00022801"/>
    </source>
</evidence>
<feature type="domain" description="Peptidase S8/S53" evidence="8">
    <location>
        <begin position="161"/>
        <end position="358"/>
    </location>
</feature>
<comment type="caution">
    <text evidence="9">The sequence shown here is derived from an EMBL/GenBank/DDBJ whole genome shotgun (WGS) entry which is preliminary data.</text>
</comment>
<dbReference type="InterPro" id="IPR023828">
    <property type="entry name" value="Peptidase_S8_Ser-AS"/>
</dbReference>
<evidence type="ECO:0000256" key="1">
    <source>
        <dbReference type="ARBA" id="ARBA00011073"/>
    </source>
</evidence>
<evidence type="ECO:0000313" key="9">
    <source>
        <dbReference type="EMBL" id="TDY61715.1"/>
    </source>
</evidence>
<evidence type="ECO:0000259" key="8">
    <source>
        <dbReference type="Pfam" id="PF00082"/>
    </source>
</evidence>
<feature type="domain" description="Peptidase S8/S53" evidence="8">
    <location>
        <begin position="530"/>
        <end position="568"/>
    </location>
</feature>
<dbReference type="CDD" id="cd07473">
    <property type="entry name" value="Peptidases_S8_Subtilisin_like"/>
    <property type="match status" value="1"/>
</dbReference>
<keyword evidence="10" id="KW-1185">Reference proteome</keyword>
<dbReference type="Gene3D" id="2.60.120.260">
    <property type="entry name" value="Galactose-binding domain-like"/>
    <property type="match status" value="1"/>
</dbReference>
<proteinExistence type="inferred from homology"/>
<reference evidence="9 10" key="1">
    <citation type="submission" date="2019-03" db="EMBL/GenBank/DDBJ databases">
        <title>Genomic Encyclopedia of Type Strains, Phase IV (KMG-IV): sequencing the most valuable type-strain genomes for metagenomic binning, comparative biology and taxonomic classification.</title>
        <authorList>
            <person name="Goeker M."/>
        </authorList>
    </citation>
    <scope>NUCLEOTIDE SEQUENCE [LARGE SCALE GENOMIC DNA]</scope>
    <source>
        <strain evidence="9 10">DSM 25964</strain>
    </source>
</reference>
<dbReference type="AlphaFoldDB" id="A0A4R8MD15"/>
<feature type="signal peptide" evidence="7">
    <location>
        <begin position="1"/>
        <end position="24"/>
    </location>
</feature>
<dbReference type="PROSITE" id="PS00138">
    <property type="entry name" value="SUBTILASE_SER"/>
    <property type="match status" value="1"/>
</dbReference>
<keyword evidence="2 5" id="KW-0645">Protease</keyword>
<dbReference type="PROSITE" id="PS00136">
    <property type="entry name" value="SUBTILASE_ASP"/>
    <property type="match status" value="1"/>
</dbReference>
<dbReference type="Proteomes" id="UP000295066">
    <property type="component" value="Unassembled WGS sequence"/>
</dbReference>
<dbReference type="GO" id="GO:0004252">
    <property type="term" value="F:serine-type endopeptidase activity"/>
    <property type="evidence" value="ECO:0007669"/>
    <property type="project" value="UniProtKB-UniRule"/>
</dbReference>
<dbReference type="PANTHER" id="PTHR43399">
    <property type="entry name" value="SUBTILISIN-RELATED"/>
    <property type="match status" value="1"/>
</dbReference>
<feature type="chain" id="PRO_5020430521" evidence="7">
    <location>
        <begin position="25"/>
        <end position="628"/>
    </location>
</feature>
<comment type="similarity">
    <text evidence="1 5 6">Belongs to the peptidase S8 family.</text>
</comment>
<dbReference type="InterPro" id="IPR034204">
    <property type="entry name" value="PfSUB1-like_cat_dom"/>
</dbReference>
<name>A0A4R8MD15_9BACT</name>
<dbReference type="Pfam" id="PF00082">
    <property type="entry name" value="Peptidase_S8"/>
    <property type="match status" value="2"/>
</dbReference>
<evidence type="ECO:0000256" key="2">
    <source>
        <dbReference type="ARBA" id="ARBA00022670"/>
    </source>
</evidence>
<evidence type="ECO:0000256" key="5">
    <source>
        <dbReference type="PROSITE-ProRule" id="PRU01240"/>
    </source>
</evidence>
<dbReference type="PANTHER" id="PTHR43399:SF4">
    <property type="entry name" value="CELL WALL-ASSOCIATED PROTEASE"/>
    <property type="match status" value="1"/>
</dbReference>
<dbReference type="EMBL" id="SORI01000005">
    <property type="protein sequence ID" value="TDY61715.1"/>
    <property type="molecule type" value="Genomic_DNA"/>
</dbReference>
<dbReference type="InterPro" id="IPR036852">
    <property type="entry name" value="Peptidase_S8/S53_dom_sf"/>
</dbReference>
<feature type="active site" description="Charge relay system" evidence="5">
    <location>
        <position position="205"/>
    </location>
</feature>
<dbReference type="PROSITE" id="PS00137">
    <property type="entry name" value="SUBTILASE_HIS"/>
    <property type="match status" value="1"/>
</dbReference>
<dbReference type="InterPro" id="IPR015500">
    <property type="entry name" value="Peptidase_S8_subtilisin-rel"/>
</dbReference>
<dbReference type="OrthoDB" id="9798386at2"/>
<dbReference type="Gene3D" id="3.40.50.200">
    <property type="entry name" value="Peptidase S8/S53 domain"/>
    <property type="match status" value="2"/>
</dbReference>
<sequence>MKRFATGVLLLLCLALFASFPADGGEGKRTGEKEPIWVEGEVIVTWRTPQEHSSLQAAGAGGGSVQEISGLSREWGKTVAVVKIPGKSTEELLRSFSSDPGVERVSPNYILRILSPVTPNDPRFSSQWGLSNTGQNSGRAGADIDAPTAWGIRTSALTTKVVAIIDTGITKNHEDLKDNLWTGPGGIHGRNCVYDNDDPEDDHGHGTHVAGIIGAKGNNGIGTAGVAWNVKLMAVKAFNSQGTGKTSDELEAYAWILQKKREGVDIVAVNASYGGPGFSGEARQAIQDLGNAGILFVAAAGNYATDNDQSPEYPASYGLPNIISVASTDRNDALSDFSNYGRTSVHLAAPGTDIWSTWTPSYTPSAGDIFFDDMESGDGKWTTSAEHYSPQIHWMIVDSTRDGRPTKVWTDGPEQHTIGNQKTYLTVRDDIDLSGRETEPLVFGMEIRPDLENGADFLRLEFSPDSGTTWTTVHSFTGGGDEWTSFSTPIPGTFRTDRFRFRFVFETGLSSTGYGGVEIDDVGIGRGVWSYMSGSGTSMATPFVTGAAALVSSQFPGESMDRIRSRILGGVDRLSSLSGKVSTGGRLNLARSLGAAVPDGDSGGGGGCSVAGIPSLLFLLPLLLLVRK</sequence>
<evidence type="ECO:0000256" key="7">
    <source>
        <dbReference type="SAM" id="SignalP"/>
    </source>
</evidence>
<dbReference type="InterPro" id="IPR000209">
    <property type="entry name" value="Peptidase_S8/S53_dom"/>
</dbReference>
<keyword evidence="7" id="KW-0732">Signal</keyword>
<evidence type="ECO:0000256" key="4">
    <source>
        <dbReference type="ARBA" id="ARBA00022825"/>
    </source>
</evidence>
<dbReference type="PRINTS" id="PR00723">
    <property type="entry name" value="SUBTILISIN"/>
</dbReference>
<organism evidence="9 10">
    <name type="scientific">Aminivibrio pyruvatiphilus</name>
    <dbReference type="NCBI Taxonomy" id="1005740"/>
    <lineage>
        <taxon>Bacteria</taxon>
        <taxon>Thermotogati</taxon>
        <taxon>Synergistota</taxon>
        <taxon>Synergistia</taxon>
        <taxon>Synergistales</taxon>
        <taxon>Aminobacteriaceae</taxon>
        <taxon>Aminivibrio</taxon>
    </lineage>
</organism>
<dbReference type="InterPro" id="IPR023827">
    <property type="entry name" value="Peptidase_S8_Asp-AS"/>
</dbReference>
<evidence type="ECO:0000313" key="10">
    <source>
        <dbReference type="Proteomes" id="UP000295066"/>
    </source>
</evidence>